<feature type="compositionally biased region" description="Basic and acidic residues" evidence="1">
    <location>
        <begin position="26"/>
        <end position="41"/>
    </location>
</feature>
<protein>
    <submittedName>
        <fullName evidence="2">Uncharacterized protein</fullName>
    </submittedName>
</protein>
<proteinExistence type="predicted"/>
<sequence>MRRERARLGTTANVQPRQDVSFHSGAADDIRKQRQDPFDQQKKKATEVFLQRESRFNFYILRCVFCSCLREDSEGQAVDADLDSAGSLVKNIKMADSKANTEHLLKTEWMVSLMMKLHYANQISSWNQLRANVNLKAADESSSRAHSPAFIAALACFTGL</sequence>
<evidence type="ECO:0000313" key="3">
    <source>
        <dbReference type="Proteomes" id="UP000438429"/>
    </source>
</evidence>
<comment type="caution">
    <text evidence="2">The sequence shown here is derived from an EMBL/GenBank/DDBJ whole genome shotgun (WGS) entry which is preliminary data.</text>
</comment>
<feature type="region of interest" description="Disordered" evidence="1">
    <location>
        <begin position="1"/>
        <end position="41"/>
    </location>
</feature>
<evidence type="ECO:0000313" key="2">
    <source>
        <dbReference type="EMBL" id="KAF0036010.1"/>
    </source>
</evidence>
<gene>
    <name evidence="2" type="ORF">F2P81_011322</name>
</gene>
<dbReference type="AlphaFoldDB" id="A0A6A4SVV7"/>
<reference evidence="2 3" key="1">
    <citation type="submission" date="2019-06" db="EMBL/GenBank/DDBJ databases">
        <title>Draft genomes of female and male turbot (Scophthalmus maximus).</title>
        <authorList>
            <person name="Xu H."/>
            <person name="Xu X.-W."/>
            <person name="Shao C."/>
            <person name="Chen S."/>
        </authorList>
    </citation>
    <scope>NUCLEOTIDE SEQUENCE [LARGE SCALE GENOMIC DNA]</scope>
    <source>
        <strain evidence="2">Ysfricsl-2016a</strain>
        <tissue evidence="2">Blood</tissue>
    </source>
</reference>
<organism evidence="2 3">
    <name type="scientific">Scophthalmus maximus</name>
    <name type="common">Turbot</name>
    <name type="synonym">Psetta maxima</name>
    <dbReference type="NCBI Taxonomy" id="52904"/>
    <lineage>
        <taxon>Eukaryota</taxon>
        <taxon>Metazoa</taxon>
        <taxon>Chordata</taxon>
        <taxon>Craniata</taxon>
        <taxon>Vertebrata</taxon>
        <taxon>Euteleostomi</taxon>
        <taxon>Actinopterygii</taxon>
        <taxon>Neopterygii</taxon>
        <taxon>Teleostei</taxon>
        <taxon>Neoteleostei</taxon>
        <taxon>Acanthomorphata</taxon>
        <taxon>Carangaria</taxon>
        <taxon>Pleuronectiformes</taxon>
        <taxon>Pleuronectoidei</taxon>
        <taxon>Scophthalmidae</taxon>
        <taxon>Scophthalmus</taxon>
    </lineage>
</organism>
<evidence type="ECO:0000256" key="1">
    <source>
        <dbReference type="SAM" id="MobiDB-lite"/>
    </source>
</evidence>
<name>A0A6A4SVV7_SCOMX</name>
<dbReference type="EMBL" id="VEVO01000010">
    <property type="protein sequence ID" value="KAF0036010.1"/>
    <property type="molecule type" value="Genomic_DNA"/>
</dbReference>
<dbReference type="Proteomes" id="UP000438429">
    <property type="component" value="Unassembled WGS sequence"/>
</dbReference>
<accession>A0A6A4SVV7</accession>